<reference evidence="2" key="1">
    <citation type="submission" date="2015-11" db="EMBL/GenBank/DDBJ databases">
        <title>De novo transcriptome assembly of four potential Pierce s Disease insect vectors from Arizona vineyards.</title>
        <authorList>
            <person name="Tassone E.E."/>
        </authorList>
    </citation>
    <scope>NUCLEOTIDE SEQUENCE</scope>
</reference>
<gene>
    <name evidence="2" type="ORF">g.36564</name>
</gene>
<dbReference type="InterPro" id="IPR000477">
    <property type="entry name" value="RT_dom"/>
</dbReference>
<dbReference type="PANTHER" id="PTHR33332">
    <property type="entry name" value="REVERSE TRANSCRIPTASE DOMAIN-CONTAINING PROTEIN"/>
    <property type="match status" value="1"/>
</dbReference>
<dbReference type="SUPFAM" id="SSF56672">
    <property type="entry name" value="DNA/RNA polymerases"/>
    <property type="match status" value="1"/>
</dbReference>
<dbReference type="PROSITE" id="PS50878">
    <property type="entry name" value="RT_POL"/>
    <property type="match status" value="1"/>
</dbReference>
<dbReference type="InterPro" id="IPR036691">
    <property type="entry name" value="Endo/exonu/phosph_ase_sf"/>
</dbReference>
<evidence type="ECO:0000313" key="2">
    <source>
        <dbReference type="EMBL" id="JAT20025.1"/>
    </source>
</evidence>
<name>A0A1B6L8R3_9HEMI</name>
<proteinExistence type="predicted"/>
<dbReference type="Pfam" id="PF00078">
    <property type="entry name" value="RVT_1"/>
    <property type="match status" value="1"/>
</dbReference>
<dbReference type="Gene3D" id="3.60.10.10">
    <property type="entry name" value="Endonuclease/exonuclease/phosphatase"/>
    <property type="match status" value="1"/>
</dbReference>
<dbReference type="InterPro" id="IPR043502">
    <property type="entry name" value="DNA/RNA_pol_sf"/>
</dbReference>
<protein>
    <recommendedName>
        <fullName evidence="1">Reverse transcriptase domain-containing protein</fullName>
    </recommendedName>
</protein>
<evidence type="ECO:0000259" key="1">
    <source>
        <dbReference type="PROSITE" id="PS50878"/>
    </source>
</evidence>
<accession>A0A1B6L8R3</accession>
<organism evidence="2">
    <name type="scientific">Graphocephala atropunctata</name>
    <dbReference type="NCBI Taxonomy" id="36148"/>
    <lineage>
        <taxon>Eukaryota</taxon>
        <taxon>Metazoa</taxon>
        <taxon>Ecdysozoa</taxon>
        <taxon>Arthropoda</taxon>
        <taxon>Hexapoda</taxon>
        <taxon>Insecta</taxon>
        <taxon>Pterygota</taxon>
        <taxon>Neoptera</taxon>
        <taxon>Paraneoptera</taxon>
        <taxon>Hemiptera</taxon>
        <taxon>Auchenorrhyncha</taxon>
        <taxon>Membracoidea</taxon>
        <taxon>Cicadellidae</taxon>
        <taxon>Cicadellinae</taxon>
        <taxon>Cicadellini</taxon>
        <taxon>Graphocephala</taxon>
    </lineage>
</organism>
<dbReference type="EMBL" id="GEBQ01019952">
    <property type="protein sequence ID" value="JAT20025.1"/>
    <property type="molecule type" value="Transcribed_RNA"/>
</dbReference>
<dbReference type="SUPFAM" id="SSF56219">
    <property type="entry name" value="DNase I-like"/>
    <property type="match status" value="1"/>
</dbReference>
<feature type="domain" description="Reverse transcriptase" evidence="1">
    <location>
        <begin position="367"/>
        <end position="641"/>
    </location>
</feature>
<dbReference type="GO" id="GO:0071897">
    <property type="term" value="P:DNA biosynthetic process"/>
    <property type="evidence" value="ECO:0007669"/>
    <property type="project" value="UniProtKB-ARBA"/>
</dbReference>
<sequence>MFLDKLHNMLFILKKEANKKNIFLCGDFNINILKEKESQHFLGLIESYGYRCIFKDPTRLTPISATCIDNVVCNVSHTSVTGQIVELGLSDHLSLTVSLSSSISLSVRPQFLSKRSFTQYNIDKFCTTLSVEDWSMCLLSSCCEKSFDHFFSVLYSTFLDCFPLITKKKTLNDRSNKWITKGLKISSLRKRELYVISKTSTDKTFLDYFRKYKQIFRKTIAAAKKMTIQRTIQKAQNVTKTTWKIIKEELGYSQTVTNSSLNIKMNDKVITDPKCVANTMNDFFCNVAEKYGENPCFIEACDAIKKIPAVHNPHQILSFRNISERDIVNIIRNLKNSSAVGWDEVPTFLLKKASPFITKPLCHIINLSLSTGHFPSKLKYTIVTPIFKKGDTTDISNYRPIALQPVLSKIFEEAALKQVADYFSKNRLFNENQFGFLKHKSTTDAIVSFTNDVLDALDRSEDTLAVFCDLSKAFDCVRHDILFHKLKYYGMASSTHKWFISYLSDRFQKVKVAGVNNIAEFSDWMAIYNGVPQGSKMGPLLYLIYVNDLPYSVNTKLILFADDTTGLVQKPDTKTAQETAIRTLKELTKWFNSNGLHLNCNKTSILNIHNPQKNLEQITLRIDSDSILRDQLTTKFLGITVDNNMKWNTHIDILYNKLNKALFAIRTISRLSELKTSLNVYHAYFMSNARYGIICWGNSTEAEKIFVLQKQAIRALAKVAPNTSCETLFKSMKLLTLPAVYLYELGVYAKKNEPILREQNWQHKYQTRRKDELQYPIHRLQCYEKSPYYMALRFLNGISNELRSENDLEKFKSKLKTNLINLCPYKINQFLK</sequence>
<dbReference type="AlphaFoldDB" id="A0A1B6L8R3"/>
<dbReference type="CDD" id="cd01650">
    <property type="entry name" value="RT_nLTR_like"/>
    <property type="match status" value="1"/>
</dbReference>